<evidence type="ECO:0000259" key="1">
    <source>
        <dbReference type="Pfam" id="PF01636"/>
    </source>
</evidence>
<dbReference type="PANTHER" id="PTHR21310">
    <property type="entry name" value="AMINOGLYCOSIDE PHOSPHOTRANSFERASE-RELATED-RELATED"/>
    <property type="match status" value="1"/>
</dbReference>
<dbReference type="PANTHER" id="PTHR21310:SF40">
    <property type="entry name" value="AMINOGLYCOSIDE PHOSPHOTRANSFERASE DOMAIN-CONTAINING PROTEIN-RELATED"/>
    <property type="match status" value="1"/>
</dbReference>
<dbReference type="CDD" id="cd05154">
    <property type="entry name" value="ACAD10_11_N-like"/>
    <property type="match status" value="1"/>
</dbReference>
<dbReference type="InterPro" id="IPR002575">
    <property type="entry name" value="Aminoglycoside_PTrfase"/>
</dbReference>
<sequence length="368" mass="41180">MTGPLRIATRGHDELRQGLQDWLRALLPADAEPIVGPVTAPGGNGMSSDTVMFELTTAMRGARRCVARIAPQPDAVPVFPHYDLARQFQIMCLVAERSDVPVPEPLWCDTDGVAAGSPLFVMACVDGDIPPDVMPYNFGGWLAEADQADRERLQESTVAAIAGIHGIELTADDVALLDNDRDEPTPLRRHVAEQRDYYRWVARERPHPLIERGFAWLAEHWPAEEGPAVLSWGDARIGNIIYRDFLPVGVLDWEMAALGPRELDIGWLIYHHRFFEDLAAMAGLDGLPSFLRPEDVTATYHAVTGYQVRDLHFYITYAALRNAIVMARMAQRQVRLGEREQPEDPDDVLYDRSSLEALLDGTYWDAID</sequence>
<reference evidence="3" key="1">
    <citation type="journal article" date="2019" name="Int. J. Syst. Evol. Microbiol.">
        <title>The Global Catalogue of Microorganisms (GCM) 10K type strain sequencing project: providing services to taxonomists for standard genome sequencing and annotation.</title>
        <authorList>
            <consortium name="The Broad Institute Genomics Platform"/>
            <consortium name="The Broad Institute Genome Sequencing Center for Infectious Disease"/>
            <person name="Wu L."/>
            <person name="Ma J."/>
        </authorList>
    </citation>
    <scope>NUCLEOTIDE SEQUENCE [LARGE SCALE GENOMIC DNA]</scope>
    <source>
        <strain evidence="3">KCTC 32255</strain>
    </source>
</reference>
<feature type="domain" description="Aminoglycoside phosphotransferase" evidence="1">
    <location>
        <begin position="45"/>
        <end position="274"/>
    </location>
</feature>
<dbReference type="InterPro" id="IPR051678">
    <property type="entry name" value="AGP_Transferase"/>
</dbReference>
<comment type="caution">
    <text evidence="2">The sequence shown here is derived from an EMBL/GenBank/DDBJ whole genome shotgun (WGS) entry which is preliminary data.</text>
</comment>
<organism evidence="2 3">
    <name type="scientific">Haloechinothrix salitolerans</name>
    <dbReference type="NCBI Taxonomy" id="926830"/>
    <lineage>
        <taxon>Bacteria</taxon>
        <taxon>Bacillati</taxon>
        <taxon>Actinomycetota</taxon>
        <taxon>Actinomycetes</taxon>
        <taxon>Pseudonocardiales</taxon>
        <taxon>Pseudonocardiaceae</taxon>
        <taxon>Haloechinothrix</taxon>
    </lineage>
</organism>
<dbReference type="InterPro" id="IPR041726">
    <property type="entry name" value="ACAD10_11_N"/>
</dbReference>
<dbReference type="SUPFAM" id="SSF56112">
    <property type="entry name" value="Protein kinase-like (PK-like)"/>
    <property type="match status" value="1"/>
</dbReference>
<dbReference type="Pfam" id="PF01636">
    <property type="entry name" value="APH"/>
    <property type="match status" value="1"/>
</dbReference>
<evidence type="ECO:0000313" key="2">
    <source>
        <dbReference type="EMBL" id="MFC6866587.1"/>
    </source>
</evidence>
<proteinExistence type="predicted"/>
<dbReference type="Gene3D" id="3.30.200.20">
    <property type="entry name" value="Phosphorylase Kinase, domain 1"/>
    <property type="match status" value="1"/>
</dbReference>
<protein>
    <submittedName>
        <fullName evidence="2">Phosphotransferase family protein</fullName>
    </submittedName>
</protein>
<dbReference type="InterPro" id="IPR011009">
    <property type="entry name" value="Kinase-like_dom_sf"/>
</dbReference>
<dbReference type="Gene3D" id="3.90.1200.10">
    <property type="match status" value="1"/>
</dbReference>
<dbReference type="EMBL" id="JBHSXX010000001">
    <property type="protein sequence ID" value="MFC6866587.1"/>
    <property type="molecule type" value="Genomic_DNA"/>
</dbReference>
<keyword evidence="3" id="KW-1185">Reference proteome</keyword>
<evidence type="ECO:0000313" key="3">
    <source>
        <dbReference type="Proteomes" id="UP001596337"/>
    </source>
</evidence>
<accession>A0ABW2BW08</accession>
<dbReference type="RefSeq" id="WP_345395811.1">
    <property type="nucleotide sequence ID" value="NZ_BAABLA010000024.1"/>
</dbReference>
<name>A0ABW2BW08_9PSEU</name>
<gene>
    <name evidence="2" type="ORF">ACFQGD_05460</name>
</gene>
<dbReference type="Proteomes" id="UP001596337">
    <property type="component" value="Unassembled WGS sequence"/>
</dbReference>